<dbReference type="InterPro" id="IPR036737">
    <property type="entry name" value="OmpA-like_sf"/>
</dbReference>
<dbReference type="GO" id="GO:0005509">
    <property type="term" value="F:calcium ion binding"/>
    <property type="evidence" value="ECO:0007669"/>
    <property type="project" value="InterPro"/>
</dbReference>
<keyword evidence="5" id="KW-1185">Reference proteome</keyword>
<keyword evidence="2" id="KW-0732">Signal</keyword>
<accession>A0A926Q1W8</accession>
<dbReference type="InterPro" id="IPR028974">
    <property type="entry name" value="TSP_type-3_rpt"/>
</dbReference>
<dbReference type="Proteomes" id="UP000653730">
    <property type="component" value="Unassembled WGS sequence"/>
</dbReference>
<dbReference type="SUPFAM" id="SSF103088">
    <property type="entry name" value="OmpA-like"/>
    <property type="match status" value="1"/>
</dbReference>
<gene>
    <name evidence="4" type="ORF">IBL28_08925</name>
</gene>
<comment type="caution">
    <text evidence="4">The sequence shown here is derived from an EMBL/GenBank/DDBJ whole genome shotgun (WGS) entry which is preliminary data.</text>
</comment>
<dbReference type="PROSITE" id="PS51123">
    <property type="entry name" value="OMPA_2"/>
    <property type="match status" value="1"/>
</dbReference>
<evidence type="ECO:0000259" key="3">
    <source>
        <dbReference type="PROSITE" id="PS51123"/>
    </source>
</evidence>
<sequence length="433" mass="48325">MKKLMFTSLFVGLFATGVTAQEADTTDVQDEGGIDVMTQDNFNKWSIEINGGVNKPMRPLASGYYTNTPDLLHLDLAGRYMFNEKFGLKLDVGYDKFENDEDSKEFDTKYYRVSLQGVANLGRIMNWETWTRTFNLLGHAGAGYSQLRPDQGPISDDHDQMMNWIAGLTGQVKLSDRVVLNADFTTLAHSRQDYTFDGMKKTSTRGFDGIMFNATVGVSFYLGKAKQHADWYLRENEALNQLATRVDDIEGMLQDTDRDGVPDYLDQEPNTPTGVSVDRYGKANDLNENGIPDDLESAMDMRYASKESLEGLGDGGDPVKRLIEDGYVNVYFGFNSSKPAVYSFDAINYLIKYMNENPSAQAELLGYADEIGGDSQYNTSLSERRAKAVYDILVSSGIEESRLSYSGQGIDSSVDKGSANARQIVRRVTFKLK</sequence>
<dbReference type="GO" id="GO:0016020">
    <property type="term" value="C:membrane"/>
    <property type="evidence" value="ECO:0007669"/>
    <property type="project" value="UniProtKB-UniRule"/>
</dbReference>
<keyword evidence="1" id="KW-0472">Membrane</keyword>
<evidence type="ECO:0000313" key="4">
    <source>
        <dbReference type="EMBL" id="MBC9796087.1"/>
    </source>
</evidence>
<dbReference type="InterPro" id="IPR011250">
    <property type="entry name" value="OMP/PagP_B-barrel"/>
</dbReference>
<dbReference type="EMBL" id="JACVDC010000020">
    <property type="protein sequence ID" value="MBC9796087.1"/>
    <property type="molecule type" value="Genomic_DNA"/>
</dbReference>
<feature type="chain" id="PRO_5037988962" evidence="2">
    <location>
        <begin position="21"/>
        <end position="433"/>
    </location>
</feature>
<dbReference type="SUPFAM" id="SSF103647">
    <property type="entry name" value="TSP type-3 repeat"/>
    <property type="match status" value="1"/>
</dbReference>
<dbReference type="Pfam" id="PF00691">
    <property type="entry name" value="OmpA"/>
    <property type="match status" value="1"/>
</dbReference>
<evidence type="ECO:0000256" key="2">
    <source>
        <dbReference type="SAM" id="SignalP"/>
    </source>
</evidence>
<dbReference type="InterPro" id="IPR006665">
    <property type="entry name" value="OmpA-like"/>
</dbReference>
<dbReference type="RefSeq" id="WP_187965235.1">
    <property type="nucleotide sequence ID" value="NZ_JACVDC010000020.1"/>
</dbReference>
<dbReference type="AlphaFoldDB" id="A0A926Q1W8"/>
<reference evidence="4 5" key="1">
    <citation type="submission" date="2020-09" db="EMBL/GenBank/DDBJ databases">
        <title>Sinomicrobium weinanense sp. nov., a halophilic bacteria isolated from saline-alkali soil.</title>
        <authorList>
            <person name="Wu P."/>
            <person name="Ren H."/>
            <person name="Mei Y."/>
            <person name="Liang Y."/>
            <person name="Chen Z."/>
        </authorList>
    </citation>
    <scope>NUCLEOTIDE SEQUENCE [LARGE SCALE GENOMIC DNA]</scope>
    <source>
        <strain evidence="4 5">FJxs</strain>
    </source>
</reference>
<dbReference type="CDD" id="cd07185">
    <property type="entry name" value="OmpA_C-like"/>
    <property type="match status" value="1"/>
</dbReference>
<name>A0A926Q1W8_9FLAO</name>
<dbReference type="PANTHER" id="PTHR30329">
    <property type="entry name" value="STATOR ELEMENT OF FLAGELLAR MOTOR COMPLEX"/>
    <property type="match status" value="1"/>
</dbReference>
<dbReference type="InterPro" id="IPR050330">
    <property type="entry name" value="Bact_OuterMem_StrucFunc"/>
</dbReference>
<organism evidence="4 5">
    <name type="scientific">Sinomicrobium weinanense</name>
    <dbReference type="NCBI Taxonomy" id="2842200"/>
    <lineage>
        <taxon>Bacteria</taxon>
        <taxon>Pseudomonadati</taxon>
        <taxon>Bacteroidota</taxon>
        <taxon>Flavobacteriia</taxon>
        <taxon>Flavobacteriales</taxon>
        <taxon>Flavobacteriaceae</taxon>
        <taxon>Sinomicrobium</taxon>
    </lineage>
</organism>
<proteinExistence type="predicted"/>
<dbReference type="PANTHER" id="PTHR30329:SF21">
    <property type="entry name" value="LIPOPROTEIN YIAD-RELATED"/>
    <property type="match status" value="1"/>
</dbReference>
<dbReference type="SUPFAM" id="SSF56925">
    <property type="entry name" value="OMPA-like"/>
    <property type="match status" value="1"/>
</dbReference>
<evidence type="ECO:0000313" key="5">
    <source>
        <dbReference type="Proteomes" id="UP000653730"/>
    </source>
</evidence>
<dbReference type="Gene3D" id="3.30.1330.60">
    <property type="entry name" value="OmpA-like domain"/>
    <property type="match status" value="1"/>
</dbReference>
<dbReference type="Gene3D" id="2.40.160.20">
    <property type="match status" value="1"/>
</dbReference>
<feature type="domain" description="OmpA-like" evidence="3">
    <location>
        <begin position="319"/>
        <end position="433"/>
    </location>
</feature>
<evidence type="ECO:0000256" key="1">
    <source>
        <dbReference type="PROSITE-ProRule" id="PRU00473"/>
    </source>
</evidence>
<feature type="signal peptide" evidence="2">
    <location>
        <begin position="1"/>
        <end position="20"/>
    </location>
</feature>
<protein>
    <submittedName>
        <fullName evidence="4">OmpA family protein</fullName>
    </submittedName>
</protein>